<evidence type="ECO:0000256" key="1">
    <source>
        <dbReference type="SAM" id="MobiDB-lite"/>
    </source>
</evidence>
<gene>
    <name evidence="3" type="ORF">E2C06_19555</name>
</gene>
<keyword evidence="4" id="KW-1185">Reference proteome</keyword>
<evidence type="ECO:0000313" key="4">
    <source>
        <dbReference type="Proteomes" id="UP000295096"/>
    </source>
</evidence>
<dbReference type="Proteomes" id="UP000295096">
    <property type="component" value="Unassembled WGS sequence"/>
</dbReference>
<dbReference type="AlphaFoldDB" id="A0A4R5QCS8"/>
<proteinExistence type="predicted"/>
<protein>
    <submittedName>
        <fullName evidence="3">DUF4214 domain-containing protein</fullName>
    </submittedName>
</protein>
<evidence type="ECO:0000313" key="3">
    <source>
        <dbReference type="EMBL" id="TDH60934.1"/>
    </source>
</evidence>
<comment type="caution">
    <text evidence="3">The sequence shown here is derived from an EMBL/GenBank/DDBJ whole genome shotgun (WGS) entry which is preliminary data.</text>
</comment>
<feature type="region of interest" description="Disordered" evidence="1">
    <location>
        <begin position="397"/>
        <end position="421"/>
    </location>
</feature>
<organism evidence="3 4">
    <name type="scientific">Dankookia rubra</name>
    <dbReference type="NCBI Taxonomy" id="1442381"/>
    <lineage>
        <taxon>Bacteria</taxon>
        <taxon>Pseudomonadati</taxon>
        <taxon>Pseudomonadota</taxon>
        <taxon>Alphaproteobacteria</taxon>
        <taxon>Acetobacterales</taxon>
        <taxon>Roseomonadaceae</taxon>
        <taxon>Dankookia</taxon>
    </lineage>
</organism>
<dbReference type="InterPro" id="IPR025282">
    <property type="entry name" value="DUF4214"/>
</dbReference>
<dbReference type="OrthoDB" id="7252638at2"/>
<dbReference type="EMBL" id="SMSJ01000029">
    <property type="protein sequence ID" value="TDH60934.1"/>
    <property type="molecule type" value="Genomic_DNA"/>
</dbReference>
<dbReference type="RefSeq" id="WP_133290295.1">
    <property type="nucleotide sequence ID" value="NZ_SMSJ01000029.1"/>
</dbReference>
<reference evidence="3 4" key="1">
    <citation type="journal article" date="2016" name="J. Microbiol.">
        <title>Dankookia rubra gen. nov., sp. nov., an alphaproteobacterium isolated from sediment of a shallow stream.</title>
        <authorList>
            <person name="Kim W.H."/>
            <person name="Kim D.H."/>
            <person name="Kang K."/>
            <person name="Ahn T.Y."/>
        </authorList>
    </citation>
    <scope>NUCLEOTIDE SEQUENCE [LARGE SCALE GENOMIC DNA]</scope>
    <source>
        <strain evidence="3 4">JCM30602</strain>
    </source>
</reference>
<sequence>MPRALVVSGVLPATMVENSRPGDWAATLSLGGDLAGLTGVELLGCDALSFGASLLPGLDAVRIIPGAMVDFESLAGPVLNVSLRLSFADGSTWDDPVTRSVSVLDVDDTAPTGLTFASGGTVVAGAIGAAIGRLAVADPDTLAGFRFSVGPDDDWRFEVVDGVLKLREGISLGLDDMPQRPLIVEVSDGHQSAAFLLPVAVVDPDARLADLPPGATRGGFGLVEAGAVLALRESRDLAQLDALASGERLLTLQEGTQVVLPAVQRVQFVDGFQDVGAGSTGVQAAALVQALGSQAAEPRALAGLVARAEAGVAWTDIAAGLGGLGGTDADAVGTLYRNALGRDPGEAELATQLGRLAAGVSRAQLAVDLALGAESLGHQPEGGVWVADALGTDGAWRAGTGGPSGPATPPPAAATDQVWLF</sequence>
<feature type="domain" description="DUF4214" evidence="2">
    <location>
        <begin position="327"/>
        <end position="375"/>
    </location>
</feature>
<dbReference type="Pfam" id="PF13946">
    <property type="entry name" value="DUF4214"/>
    <property type="match status" value="1"/>
</dbReference>
<name>A0A4R5QCS8_9PROT</name>
<accession>A0A4R5QCS8</accession>
<evidence type="ECO:0000259" key="2">
    <source>
        <dbReference type="Pfam" id="PF13946"/>
    </source>
</evidence>